<dbReference type="CDD" id="cd00130">
    <property type="entry name" value="PAS"/>
    <property type="match status" value="1"/>
</dbReference>
<sequence length="753" mass="86250">MNISKNYNLLQLDLNKHEQEPIHVPGSIQSHGILLTLKEPELTILQVSDNTQHLLGFSPEKLLNQPLSKLFDSEQIEFLVDCLHQETIEIANPIELTLQSSESAANLSFDGIINRQMEVLILELEPTNPEKNNVYFKFYNLVKQALSKLQTANSFTSISEIIAKEVRKIIKFDRVMVYKFDEDNNGIVIAEDKAENLTSYLGLHYPSLDIPPLARKVFSQNWLRFIPNIDYQPAAIIPTHHPLTNEPLDLSRSVLRSVSPCHIEYLHNMGVKATMTISLIRNNKLWGLIACHHYTPKYVPYEIRHACEFLGQMTSLELVSKEENEDSKYKITIKSVQTKLVEYMSAEENFIYGLINYQPNILNLVNAQGAVVCFEDEFYFVGNTPNKQQIQNLIKWINQNCNEEIFYTDSLSSIYPEAEKLKDVASGLIALSISKTHNNYVLWFRPEEVQTVNWGGDPSESVKVNEDGSLRLSPRKSFELWKQTVHLKSLPWQPWEVNAALDLRSAIISVVLRKIDELAKLNIELERSNQELDAFAYIASHDLKEPLRGIHNYSNFLIEDYGEILNEEGKAKLRTLIRLTQRMEDLIDSLLRFSRLGRVDLLLQQIDLNIVLQRILDLLSARIEETGAVINIHRPLPIVYCDRIQIGEVFSNLITNAIKYNDKVEKLVEIGYTEASETVTFYVKDNGIGIREKHFEAIFRIFKRLHSPNKYGGGTGAGLTIAKKIVERHGGKIWVESTYGEGSTFYFTLQKVN</sequence>
<dbReference type="SUPFAM" id="SSF47384">
    <property type="entry name" value="Homodimeric domain of signal transducing histidine kinase"/>
    <property type="match status" value="1"/>
</dbReference>
<evidence type="ECO:0000256" key="13">
    <source>
        <dbReference type="ARBA" id="ARBA00055745"/>
    </source>
</evidence>
<dbReference type="SUPFAM" id="SSF55785">
    <property type="entry name" value="PYP-like sensor domain (PAS domain)"/>
    <property type="match status" value="1"/>
</dbReference>
<dbReference type="InterPro" id="IPR029016">
    <property type="entry name" value="GAF-like_dom_sf"/>
</dbReference>
<dbReference type="PRINTS" id="PR01033">
    <property type="entry name" value="PHYTOCHROME"/>
</dbReference>
<evidence type="ECO:0000256" key="8">
    <source>
        <dbReference type="ARBA" id="ARBA00022679"/>
    </source>
</evidence>
<evidence type="ECO:0000256" key="12">
    <source>
        <dbReference type="ARBA" id="ARBA00023170"/>
    </source>
</evidence>
<dbReference type="InterPro" id="IPR050351">
    <property type="entry name" value="BphY/WalK/GraS-like"/>
</dbReference>
<protein>
    <recommendedName>
        <fullName evidence="4">histidine kinase</fullName>
        <ecNumber evidence="4">2.7.13.3</ecNumber>
    </recommendedName>
</protein>
<dbReference type="Pfam" id="PF00360">
    <property type="entry name" value="PHY"/>
    <property type="match status" value="1"/>
</dbReference>
<dbReference type="RefSeq" id="WP_016875592.1">
    <property type="nucleotide sequence ID" value="NZ_AJLN01000100.1"/>
</dbReference>
<evidence type="ECO:0000256" key="9">
    <source>
        <dbReference type="ARBA" id="ARBA00022777"/>
    </source>
</evidence>
<dbReference type="PROSITE" id="PS50109">
    <property type="entry name" value="HIS_KIN"/>
    <property type="match status" value="1"/>
</dbReference>
<evidence type="ECO:0000256" key="4">
    <source>
        <dbReference type="ARBA" id="ARBA00012438"/>
    </source>
</evidence>
<keyword evidence="9 16" id="KW-0418">Kinase</keyword>
<dbReference type="InterPro" id="IPR013515">
    <property type="entry name" value="Phytochrome_cen-reg"/>
</dbReference>
<dbReference type="EMBL" id="RSCJ01000004">
    <property type="protein sequence ID" value="RUR84657.1"/>
    <property type="molecule type" value="Genomic_DNA"/>
</dbReference>
<evidence type="ECO:0000259" key="14">
    <source>
        <dbReference type="PROSITE" id="PS50046"/>
    </source>
</evidence>
<dbReference type="InterPro" id="IPR016132">
    <property type="entry name" value="Phyto_chromo_attachment"/>
</dbReference>
<keyword evidence="8" id="KW-0808">Transferase</keyword>
<evidence type="ECO:0000256" key="2">
    <source>
        <dbReference type="ARBA" id="ARBA00006402"/>
    </source>
</evidence>
<dbReference type="InterPro" id="IPR000014">
    <property type="entry name" value="PAS"/>
</dbReference>
<dbReference type="Pfam" id="PF02518">
    <property type="entry name" value="HATPase_c"/>
    <property type="match status" value="1"/>
</dbReference>
<dbReference type="Pfam" id="PF08446">
    <property type="entry name" value="PAS_2"/>
    <property type="match status" value="1"/>
</dbReference>
<dbReference type="SMART" id="SM00387">
    <property type="entry name" value="HATPase_c"/>
    <property type="match status" value="1"/>
</dbReference>
<dbReference type="OrthoDB" id="9760752at2"/>
<comment type="subunit">
    <text evidence="3">Homodimer.</text>
</comment>
<evidence type="ECO:0000313" key="16">
    <source>
        <dbReference type="EMBL" id="RUR84657.1"/>
    </source>
</evidence>
<comment type="catalytic activity">
    <reaction evidence="1">
        <text>ATP + protein L-histidine = ADP + protein N-phospho-L-histidine.</text>
        <dbReference type="EC" id="2.7.13.3"/>
    </reaction>
</comment>
<dbReference type="SUPFAM" id="SSF55874">
    <property type="entry name" value="ATPase domain of HSP90 chaperone/DNA topoisomerase II/histidine kinase"/>
    <property type="match status" value="1"/>
</dbReference>
<dbReference type="InterPro" id="IPR036890">
    <property type="entry name" value="HATPase_C_sf"/>
</dbReference>
<dbReference type="PANTHER" id="PTHR42878">
    <property type="entry name" value="TWO-COMPONENT HISTIDINE KINASE"/>
    <property type="match status" value="1"/>
</dbReference>
<dbReference type="CDD" id="cd00082">
    <property type="entry name" value="HisKA"/>
    <property type="match status" value="1"/>
</dbReference>
<proteinExistence type="inferred from homology"/>
<evidence type="ECO:0000256" key="7">
    <source>
        <dbReference type="ARBA" id="ARBA00022606"/>
    </source>
</evidence>
<dbReference type="SMART" id="SM00388">
    <property type="entry name" value="HisKA"/>
    <property type="match status" value="1"/>
</dbReference>
<keyword evidence="12" id="KW-0675">Receptor</keyword>
<dbReference type="InterPro" id="IPR003018">
    <property type="entry name" value="GAF"/>
</dbReference>
<dbReference type="Gene3D" id="3.30.565.10">
    <property type="entry name" value="Histidine kinase-like ATPase, C-terminal domain"/>
    <property type="match status" value="1"/>
</dbReference>
<dbReference type="Proteomes" id="UP000268857">
    <property type="component" value="Unassembled WGS sequence"/>
</dbReference>
<dbReference type="GO" id="GO:0016020">
    <property type="term" value="C:membrane"/>
    <property type="evidence" value="ECO:0007669"/>
    <property type="project" value="UniProtKB-SubCell"/>
</dbReference>
<dbReference type="GO" id="GO:0009584">
    <property type="term" value="P:detection of visible light"/>
    <property type="evidence" value="ECO:0007669"/>
    <property type="project" value="InterPro"/>
</dbReference>
<dbReference type="Gene3D" id="3.30.450.20">
    <property type="entry name" value="PAS domain"/>
    <property type="match status" value="1"/>
</dbReference>
<dbReference type="InterPro" id="IPR001294">
    <property type="entry name" value="Phytochrome"/>
</dbReference>
<dbReference type="GO" id="GO:0000155">
    <property type="term" value="F:phosphorelay sensor kinase activity"/>
    <property type="evidence" value="ECO:0007669"/>
    <property type="project" value="InterPro"/>
</dbReference>
<dbReference type="GO" id="GO:0007234">
    <property type="term" value="P:osmosensory signaling via phosphorelay pathway"/>
    <property type="evidence" value="ECO:0007669"/>
    <property type="project" value="TreeGrafter"/>
</dbReference>
<evidence type="ECO:0000256" key="3">
    <source>
        <dbReference type="ARBA" id="ARBA00011738"/>
    </source>
</evidence>
<comment type="function">
    <text evidence="13">Photoreceptor which exists in two forms that are reversibly interconvertible by light: the R form that absorbs maximally in the red region of the spectrum and the FR form that absorbs maximally in the far-red region.</text>
</comment>
<name>A0A433NN69_CHLFR</name>
<dbReference type="InterPro" id="IPR013654">
    <property type="entry name" value="PAS_2"/>
</dbReference>
<dbReference type="PROSITE" id="PS50046">
    <property type="entry name" value="PHYTOCHROME_2"/>
    <property type="match status" value="1"/>
</dbReference>
<evidence type="ECO:0000256" key="5">
    <source>
        <dbReference type="ARBA" id="ARBA00022543"/>
    </source>
</evidence>
<evidence type="ECO:0000256" key="6">
    <source>
        <dbReference type="ARBA" id="ARBA00022553"/>
    </source>
</evidence>
<keyword evidence="17" id="KW-1185">Reference proteome</keyword>
<evidence type="ECO:0000256" key="10">
    <source>
        <dbReference type="ARBA" id="ARBA00022991"/>
    </source>
</evidence>
<evidence type="ECO:0000256" key="11">
    <source>
        <dbReference type="ARBA" id="ARBA00023136"/>
    </source>
</evidence>
<dbReference type="Pfam" id="PF00512">
    <property type="entry name" value="HisKA"/>
    <property type="match status" value="1"/>
</dbReference>
<feature type="domain" description="Histidine kinase" evidence="15">
    <location>
        <begin position="538"/>
        <end position="753"/>
    </location>
</feature>
<dbReference type="GO" id="GO:0000156">
    <property type="term" value="F:phosphorelay response regulator activity"/>
    <property type="evidence" value="ECO:0007669"/>
    <property type="project" value="TreeGrafter"/>
</dbReference>
<comment type="caution">
    <text evidence="16">The sequence shown here is derived from an EMBL/GenBank/DDBJ whole genome shotgun (WGS) entry which is preliminary data.</text>
</comment>
<dbReference type="FunFam" id="3.30.565.10:FF:000006">
    <property type="entry name" value="Sensor histidine kinase WalK"/>
    <property type="match status" value="1"/>
</dbReference>
<dbReference type="SUPFAM" id="SSF55781">
    <property type="entry name" value="GAF domain-like"/>
    <property type="match status" value="2"/>
</dbReference>
<dbReference type="EC" id="2.7.13.3" evidence="4"/>
<dbReference type="Gene3D" id="3.30.450.40">
    <property type="match status" value="1"/>
</dbReference>
<evidence type="ECO:0000259" key="15">
    <source>
        <dbReference type="PROSITE" id="PS50109"/>
    </source>
</evidence>
<dbReference type="STRING" id="211165.GCA_000317285_03851"/>
<dbReference type="GO" id="GO:0009881">
    <property type="term" value="F:photoreceptor activity"/>
    <property type="evidence" value="ECO:0007669"/>
    <property type="project" value="UniProtKB-KW"/>
</dbReference>
<evidence type="ECO:0000256" key="1">
    <source>
        <dbReference type="ARBA" id="ARBA00000085"/>
    </source>
</evidence>
<dbReference type="SMART" id="SM00065">
    <property type="entry name" value="GAF"/>
    <property type="match status" value="1"/>
</dbReference>
<dbReference type="InterPro" id="IPR043150">
    <property type="entry name" value="Phytochrome_PHY_sf"/>
</dbReference>
<dbReference type="InterPro" id="IPR035965">
    <property type="entry name" value="PAS-like_dom_sf"/>
</dbReference>
<keyword evidence="7" id="KW-0716">Sensory transduction</keyword>
<dbReference type="InterPro" id="IPR036097">
    <property type="entry name" value="HisK_dim/P_sf"/>
</dbReference>
<gene>
    <name evidence="16" type="ORF">PCC6912_15520</name>
</gene>
<dbReference type="Gene3D" id="1.10.287.130">
    <property type="match status" value="1"/>
</dbReference>
<dbReference type="GO" id="GO:0006355">
    <property type="term" value="P:regulation of DNA-templated transcription"/>
    <property type="evidence" value="ECO:0007669"/>
    <property type="project" value="InterPro"/>
</dbReference>
<dbReference type="InterPro" id="IPR003661">
    <property type="entry name" value="HisK_dim/P_dom"/>
</dbReference>
<reference evidence="16 17" key="1">
    <citation type="journal article" date="2019" name="Genome Biol. Evol.">
        <title>Day and night: Metabolic profiles and evolutionary relationships of six axenic non-marine cyanobacteria.</title>
        <authorList>
            <person name="Will S.E."/>
            <person name="Henke P."/>
            <person name="Boedeker C."/>
            <person name="Huang S."/>
            <person name="Brinkmann H."/>
            <person name="Rohde M."/>
            <person name="Jarek M."/>
            <person name="Friedl T."/>
            <person name="Seufert S."/>
            <person name="Schumacher M."/>
            <person name="Overmann J."/>
            <person name="Neumann-Schaal M."/>
            <person name="Petersen J."/>
        </authorList>
    </citation>
    <scope>NUCLEOTIDE SEQUENCE [LARGE SCALE GENOMIC DNA]</scope>
    <source>
        <strain evidence="16 17">PCC 6912</strain>
    </source>
</reference>
<dbReference type="AlphaFoldDB" id="A0A433NN69"/>
<comment type="similarity">
    <text evidence="2">In the N-terminal section; belongs to the phytochrome family.</text>
</comment>
<dbReference type="Gene3D" id="3.30.450.270">
    <property type="match status" value="1"/>
</dbReference>
<dbReference type="InterPro" id="IPR005467">
    <property type="entry name" value="His_kinase_dom"/>
</dbReference>
<dbReference type="Pfam" id="PF01590">
    <property type="entry name" value="GAF"/>
    <property type="match status" value="1"/>
</dbReference>
<organism evidence="16 17">
    <name type="scientific">Chlorogloeopsis fritschii PCC 6912</name>
    <dbReference type="NCBI Taxonomy" id="211165"/>
    <lineage>
        <taxon>Bacteria</taxon>
        <taxon>Bacillati</taxon>
        <taxon>Cyanobacteriota</taxon>
        <taxon>Cyanophyceae</taxon>
        <taxon>Nostocales</taxon>
        <taxon>Chlorogloeopsidaceae</taxon>
        <taxon>Chlorogloeopsis</taxon>
    </lineage>
</organism>
<keyword evidence="6" id="KW-0597">Phosphoprotein</keyword>
<dbReference type="PANTHER" id="PTHR42878:SF15">
    <property type="entry name" value="BACTERIOPHYTOCHROME"/>
    <property type="match status" value="1"/>
</dbReference>
<keyword evidence="11" id="KW-0472">Membrane</keyword>
<dbReference type="InterPro" id="IPR003594">
    <property type="entry name" value="HATPase_dom"/>
</dbReference>
<dbReference type="GO" id="GO:0030295">
    <property type="term" value="F:protein kinase activator activity"/>
    <property type="evidence" value="ECO:0007669"/>
    <property type="project" value="TreeGrafter"/>
</dbReference>
<keyword evidence="5" id="KW-0600">Photoreceptor protein</keyword>
<accession>A0A433NN69</accession>
<evidence type="ECO:0000313" key="17">
    <source>
        <dbReference type="Proteomes" id="UP000268857"/>
    </source>
</evidence>
<feature type="domain" description="Phytochrome chromophore attachment site" evidence="14">
    <location>
        <begin position="154"/>
        <end position="312"/>
    </location>
</feature>
<keyword evidence="10" id="KW-0157">Chromophore</keyword>